<evidence type="ECO:0000256" key="1">
    <source>
        <dbReference type="SAM" id="MobiDB-lite"/>
    </source>
</evidence>
<sequence length="130" mass="14800">MADFVGRVTEFQDGEPIATPQAHADYLDNVIEMLERWALMARQDAEISATWLARRKPLKGRRVPWAKRVSLSRRTRGHGRQVGDALMEAVSQMKKWRDVNQDLEEAHGKYEKERESTDGQVGKGQHQSGG</sequence>
<proteinExistence type="predicted"/>
<dbReference type="EMBL" id="JBHSBI010000002">
    <property type="protein sequence ID" value="MFC4006678.1"/>
    <property type="molecule type" value="Genomic_DNA"/>
</dbReference>
<feature type="compositionally biased region" description="Basic and acidic residues" evidence="1">
    <location>
        <begin position="98"/>
        <end position="117"/>
    </location>
</feature>
<accession>A0ABV8FYA0</accession>
<dbReference type="Proteomes" id="UP001595851">
    <property type="component" value="Unassembled WGS sequence"/>
</dbReference>
<protein>
    <submittedName>
        <fullName evidence="2">Uncharacterized protein</fullName>
    </submittedName>
</protein>
<reference evidence="3" key="1">
    <citation type="journal article" date="2019" name="Int. J. Syst. Evol. Microbiol.">
        <title>The Global Catalogue of Microorganisms (GCM) 10K type strain sequencing project: providing services to taxonomists for standard genome sequencing and annotation.</title>
        <authorList>
            <consortium name="The Broad Institute Genomics Platform"/>
            <consortium name="The Broad Institute Genome Sequencing Center for Infectious Disease"/>
            <person name="Wu L."/>
            <person name="Ma J."/>
        </authorList>
    </citation>
    <scope>NUCLEOTIDE SEQUENCE [LARGE SCALE GENOMIC DNA]</scope>
    <source>
        <strain evidence="3">TBRC 1276</strain>
    </source>
</reference>
<gene>
    <name evidence="2" type="ORF">ACFOY2_05565</name>
</gene>
<keyword evidence="3" id="KW-1185">Reference proteome</keyword>
<evidence type="ECO:0000313" key="3">
    <source>
        <dbReference type="Proteomes" id="UP001595851"/>
    </source>
</evidence>
<evidence type="ECO:0000313" key="2">
    <source>
        <dbReference type="EMBL" id="MFC4006678.1"/>
    </source>
</evidence>
<name>A0ABV8FYA0_9ACTN</name>
<feature type="region of interest" description="Disordered" evidence="1">
    <location>
        <begin position="98"/>
        <end position="130"/>
    </location>
</feature>
<dbReference type="RefSeq" id="WP_379526815.1">
    <property type="nucleotide sequence ID" value="NZ_JBHSBI010000002.1"/>
</dbReference>
<organism evidence="2 3">
    <name type="scientific">Nonomuraea purpurea</name>
    <dbReference type="NCBI Taxonomy" id="1849276"/>
    <lineage>
        <taxon>Bacteria</taxon>
        <taxon>Bacillati</taxon>
        <taxon>Actinomycetota</taxon>
        <taxon>Actinomycetes</taxon>
        <taxon>Streptosporangiales</taxon>
        <taxon>Streptosporangiaceae</taxon>
        <taxon>Nonomuraea</taxon>
    </lineage>
</organism>
<comment type="caution">
    <text evidence="2">The sequence shown here is derived from an EMBL/GenBank/DDBJ whole genome shotgun (WGS) entry which is preliminary data.</text>
</comment>